<dbReference type="Pfam" id="PF18035">
    <property type="entry name" value="Bap31_Bap29_C"/>
    <property type="match status" value="1"/>
</dbReference>
<dbReference type="GO" id="GO:0070973">
    <property type="term" value="P:protein localization to endoplasmic reticulum exit site"/>
    <property type="evidence" value="ECO:0007669"/>
    <property type="project" value="UniProtKB-UniRule"/>
</dbReference>
<feature type="transmembrane region" description="Helical" evidence="11">
    <location>
        <begin position="146"/>
        <end position="165"/>
    </location>
</feature>
<comment type="subcellular location">
    <subcellularLocation>
        <location evidence="1 11">Endoplasmic reticulum membrane</location>
        <topology evidence="1 11">Multi-pass membrane protein</topology>
    </subcellularLocation>
</comment>
<dbReference type="PhylomeDB" id="T1J0F9"/>
<evidence type="ECO:0000259" key="14">
    <source>
        <dbReference type="Pfam" id="PF18035"/>
    </source>
</evidence>
<dbReference type="STRING" id="126957.T1J0F9"/>
<dbReference type="eggNOG" id="KOG1962">
    <property type="taxonomic scope" value="Eukaryota"/>
</dbReference>
<dbReference type="GO" id="GO:0005789">
    <property type="term" value="C:endoplasmic reticulum membrane"/>
    <property type="evidence" value="ECO:0007669"/>
    <property type="project" value="UniProtKB-SubCell"/>
</dbReference>
<evidence type="ECO:0000256" key="4">
    <source>
        <dbReference type="ARBA" id="ARBA00022692"/>
    </source>
</evidence>
<feature type="transmembrane region" description="Helical" evidence="11">
    <location>
        <begin position="203"/>
        <end position="220"/>
    </location>
</feature>
<evidence type="ECO:0000256" key="7">
    <source>
        <dbReference type="ARBA" id="ARBA00022927"/>
    </source>
</evidence>
<feature type="transmembrane region" description="Helical" evidence="11">
    <location>
        <begin position="63"/>
        <end position="84"/>
    </location>
</feature>
<dbReference type="GO" id="GO:0006888">
    <property type="term" value="P:endoplasmic reticulum to Golgi vesicle-mediated transport"/>
    <property type="evidence" value="ECO:0007669"/>
    <property type="project" value="UniProtKB-UniRule"/>
</dbReference>
<evidence type="ECO:0000256" key="2">
    <source>
        <dbReference type="ARBA" id="ARBA00007956"/>
    </source>
</evidence>
<accession>T1J0F9</accession>
<dbReference type="Gene3D" id="1.20.5.110">
    <property type="match status" value="1"/>
</dbReference>
<feature type="domain" description="Bap31/Bap29 cytoplasmic coiled-coil" evidence="14">
    <location>
        <begin position="271"/>
        <end position="335"/>
    </location>
</feature>
<evidence type="ECO:0000256" key="1">
    <source>
        <dbReference type="ARBA" id="ARBA00004477"/>
    </source>
</evidence>
<comment type="similarity">
    <text evidence="2 11">Belongs to the BCAP29/BCAP31 family.</text>
</comment>
<dbReference type="PANTHER" id="PTHR12701:SF20">
    <property type="entry name" value="ENDOPLASMIC RETICULUM TRANSMEMBRANE PROTEIN"/>
    <property type="match status" value="1"/>
</dbReference>
<dbReference type="Proteomes" id="UP000014500">
    <property type="component" value="Unassembled WGS sequence"/>
</dbReference>
<keyword evidence="9 12" id="KW-0175">Coiled coil</keyword>
<evidence type="ECO:0000256" key="12">
    <source>
        <dbReference type="SAM" id="Coils"/>
    </source>
</evidence>
<keyword evidence="8 11" id="KW-1133">Transmembrane helix</keyword>
<evidence type="ECO:0000256" key="6">
    <source>
        <dbReference type="ARBA" id="ARBA00022892"/>
    </source>
</evidence>
<dbReference type="AlphaFoldDB" id="T1J0F9"/>
<dbReference type="GO" id="GO:0006886">
    <property type="term" value="P:intracellular protein transport"/>
    <property type="evidence" value="ECO:0007669"/>
    <property type="project" value="UniProtKB-UniRule"/>
</dbReference>
<comment type="caution">
    <text evidence="11">Lacks conserved residue(s) required for the propagation of feature annotation.</text>
</comment>
<evidence type="ECO:0000256" key="8">
    <source>
        <dbReference type="ARBA" id="ARBA00022989"/>
    </source>
</evidence>
<evidence type="ECO:0000256" key="11">
    <source>
        <dbReference type="RuleBase" id="RU367026"/>
    </source>
</evidence>
<evidence type="ECO:0000256" key="3">
    <source>
        <dbReference type="ARBA" id="ARBA00022448"/>
    </source>
</evidence>
<organism evidence="15 16">
    <name type="scientific">Strigamia maritima</name>
    <name type="common">European centipede</name>
    <name type="synonym">Geophilus maritimus</name>
    <dbReference type="NCBI Taxonomy" id="126957"/>
    <lineage>
        <taxon>Eukaryota</taxon>
        <taxon>Metazoa</taxon>
        <taxon>Ecdysozoa</taxon>
        <taxon>Arthropoda</taxon>
        <taxon>Myriapoda</taxon>
        <taxon>Chilopoda</taxon>
        <taxon>Pleurostigmophora</taxon>
        <taxon>Geophilomorpha</taxon>
        <taxon>Linotaeniidae</taxon>
        <taxon>Strigamia</taxon>
    </lineage>
</organism>
<keyword evidence="7 11" id="KW-0653">Protein transport</keyword>
<evidence type="ECO:0000313" key="15">
    <source>
        <dbReference type="EnsemblMetazoa" id="SMAR007004-PA"/>
    </source>
</evidence>
<keyword evidence="6 11" id="KW-0931">ER-Golgi transport</keyword>
<keyword evidence="5 11" id="KW-0256">Endoplasmic reticulum</keyword>
<proteinExistence type="inferred from homology"/>
<dbReference type="PANTHER" id="PTHR12701">
    <property type="entry name" value="BCR-ASSOCIATED PROTEIN, BAP"/>
    <property type="match status" value="1"/>
</dbReference>
<reference evidence="16" key="1">
    <citation type="submission" date="2011-05" db="EMBL/GenBank/DDBJ databases">
        <authorList>
            <person name="Richards S.R."/>
            <person name="Qu J."/>
            <person name="Jiang H."/>
            <person name="Jhangiani S.N."/>
            <person name="Agravi P."/>
            <person name="Goodspeed R."/>
            <person name="Gross S."/>
            <person name="Mandapat C."/>
            <person name="Jackson L."/>
            <person name="Mathew T."/>
            <person name="Pu L."/>
            <person name="Thornton R."/>
            <person name="Saada N."/>
            <person name="Wilczek-Boney K.B."/>
            <person name="Lee S."/>
            <person name="Kovar C."/>
            <person name="Wu Y."/>
            <person name="Scherer S.E."/>
            <person name="Worley K.C."/>
            <person name="Muzny D.M."/>
            <person name="Gibbs R."/>
        </authorList>
    </citation>
    <scope>NUCLEOTIDE SEQUENCE</scope>
    <source>
        <strain evidence="16">Brora</strain>
    </source>
</reference>
<name>T1J0F9_STRMM</name>
<evidence type="ECO:0000256" key="9">
    <source>
        <dbReference type="ARBA" id="ARBA00023054"/>
    </source>
</evidence>
<sequence length="335" mass="39062">MVHALVTDITEYIKFSAMVAFVFLGINFGSLALFPGFKDKPTTIPIKTPDIFEHKKNKNARRLIRIQMTLPTLISFCVFILFWIRPHADNVENPISIRMSFQWTIIAAFLYAEIGIVFILLLPFISPHRWQKLLKSRIFLSLGNQSSIYFNVFMIILFLFFFDAIREIKRYTLEVDNIKHDSHTHFDTDLQTHMKLFRSQRNFYISGFALFLWLVLRRLITLISTQATLANDKEAAIRQAKSASETAERLMKKPDESDDNKGNIVKEEYEKEILGLKQELDRSKEDLRRSALDVDAMKQQAQSVGRQYDTLMSEYDKLKLELEKCQDVKSDKKGD</sequence>
<comment type="function">
    <text evidence="11">May play a role in anterograde transport of membrane proteins from the endoplasmic reticulum to the Golgi.</text>
</comment>
<keyword evidence="16" id="KW-1185">Reference proteome</keyword>
<feature type="transmembrane region" description="Helical" evidence="11">
    <location>
        <begin position="12"/>
        <end position="34"/>
    </location>
</feature>
<reference evidence="15" key="2">
    <citation type="submission" date="2015-02" db="UniProtKB">
        <authorList>
            <consortium name="EnsemblMetazoa"/>
        </authorList>
    </citation>
    <scope>IDENTIFICATION</scope>
</reference>
<dbReference type="EnsemblMetazoa" id="SMAR007004-RA">
    <property type="protein sequence ID" value="SMAR007004-PA"/>
    <property type="gene ID" value="SMAR007004"/>
</dbReference>
<dbReference type="InterPro" id="IPR041672">
    <property type="entry name" value="Bap31/Bap29_C"/>
</dbReference>
<keyword evidence="3 11" id="KW-0813">Transport</keyword>
<keyword evidence="10 11" id="KW-0472">Membrane</keyword>
<keyword evidence="4 11" id="KW-0812">Transmembrane</keyword>
<dbReference type="HOGENOM" id="CLU_070975_0_0_1"/>
<dbReference type="Pfam" id="PF05529">
    <property type="entry name" value="Bap31"/>
    <property type="match status" value="1"/>
</dbReference>
<evidence type="ECO:0000313" key="16">
    <source>
        <dbReference type="Proteomes" id="UP000014500"/>
    </source>
</evidence>
<evidence type="ECO:0000256" key="10">
    <source>
        <dbReference type="ARBA" id="ARBA00023136"/>
    </source>
</evidence>
<feature type="domain" description="BAP29/BAP31 transmembrane" evidence="13">
    <location>
        <begin position="99"/>
        <end position="235"/>
    </location>
</feature>
<dbReference type="InterPro" id="IPR040463">
    <property type="entry name" value="BAP29/BAP31_N"/>
</dbReference>
<protein>
    <recommendedName>
        <fullName evidence="11">Endoplasmic reticulum transmembrane protein</fullName>
    </recommendedName>
</protein>
<feature type="coiled-coil region" evidence="12">
    <location>
        <begin position="230"/>
        <end position="328"/>
    </location>
</feature>
<evidence type="ECO:0000256" key="5">
    <source>
        <dbReference type="ARBA" id="ARBA00022824"/>
    </source>
</evidence>
<dbReference type="EMBL" id="JH431734">
    <property type="status" value="NOT_ANNOTATED_CDS"/>
    <property type="molecule type" value="Genomic_DNA"/>
</dbReference>
<evidence type="ECO:0000259" key="13">
    <source>
        <dbReference type="Pfam" id="PF05529"/>
    </source>
</evidence>
<dbReference type="OMA" id="CEGQKDK"/>
<dbReference type="InterPro" id="IPR008417">
    <property type="entry name" value="BAP29/BAP31"/>
</dbReference>
<feature type="transmembrane region" description="Helical" evidence="11">
    <location>
        <begin position="104"/>
        <end position="125"/>
    </location>
</feature>